<proteinExistence type="predicted"/>
<feature type="non-terminal residue" evidence="1">
    <location>
        <position position="33"/>
    </location>
</feature>
<evidence type="ECO:0000313" key="1">
    <source>
        <dbReference type="EMBL" id="ETJ33954.1"/>
    </source>
</evidence>
<dbReference type="AlphaFoldDB" id="W1XYL6"/>
<accession>W1XYL6</accession>
<comment type="caution">
    <text evidence="1">The sequence shown here is derived from an EMBL/GenBank/DDBJ whole genome shotgun (WGS) entry which is preliminary data.</text>
</comment>
<protein>
    <submittedName>
        <fullName evidence="1">Uncharacterized protein</fullName>
    </submittedName>
</protein>
<reference evidence="1" key="1">
    <citation type="submission" date="2013-12" db="EMBL/GenBank/DDBJ databases">
        <title>A Varibaculum cambriense genome reconstructed from a premature infant gut community with otherwise low bacterial novelty that shifts toward anaerobic metabolism during the third week of life.</title>
        <authorList>
            <person name="Brown C.T."/>
            <person name="Sharon I."/>
            <person name="Thomas B.C."/>
            <person name="Castelle C.J."/>
            <person name="Morowitz M.J."/>
            <person name="Banfield J.F."/>
        </authorList>
    </citation>
    <scope>NUCLEOTIDE SEQUENCE</scope>
</reference>
<sequence>MFKYNDCKNKNNSLLYTMQEKVNKVLKKFWKLK</sequence>
<gene>
    <name evidence="1" type="ORF">Q604_UNBC11610G0002</name>
</gene>
<organism evidence="1">
    <name type="scientific">human gut metagenome</name>
    <dbReference type="NCBI Taxonomy" id="408170"/>
    <lineage>
        <taxon>unclassified sequences</taxon>
        <taxon>metagenomes</taxon>
        <taxon>organismal metagenomes</taxon>
    </lineage>
</organism>
<name>W1XYL6_9ZZZZ</name>
<dbReference type="EMBL" id="AZMM01011610">
    <property type="protein sequence ID" value="ETJ33954.1"/>
    <property type="molecule type" value="Genomic_DNA"/>
</dbReference>